<keyword evidence="5" id="KW-0472">Membrane</keyword>
<evidence type="ECO:0000256" key="3">
    <source>
        <dbReference type="ARBA" id="ARBA00022692"/>
    </source>
</evidence>
<dbReference type="Proteomes" id="UP000245754">
    <property type="component" value="Unassembled WGS sequence"/>
</dbReference>
<evidence type="ECO:0000256" key="2">
    <source>
        <dbReference type="ARBA" id="ARBA00022475"/>
    </source>
</evidence>
<organism evidence="6 7">
    <name type="scientific">Cupriavidus plantarum</name>
    <dbReference type="NCBI Taxonomy" id="942865"/>
    <lineage>
        <taxon>Bacteria</taxon>
        <taxon>Pseudomonadati</taxon>
        <taxon>Pseudomonadota</taxon>
        <taxon>Betaproteobacteria</taxon>
        <taxon>Burkholderiales</taxon>
        <taxon>Burkholderiaceae</taxon>
        <taxon>Cupriavidus</taxon>
    </lineage>
</organism>
<name>A0A316ENY4_9BURK</name>
<proteinExistence type="predicted"/>
<comment type="caution">
    <text evidence="6">The sequence shown here is derived from an EMBL/GenBank/DDBJ whole genome shotgun (WGS) entry which is preliminary data.</text>
</comment>
<evidence type="ECO:0000256" key="4">
    <source>
        <dbReference type="ARBA" id="ARBA00022989"/>
    </source>
</evidence>
<evidence type="ECO:0000256" key="1">
    <source>
        <dbReference type="ARBA" id="ARBA00004651"/>
    </source>
</evidence>
<keyword evidence="7" id="KW-1185">Reference proteome</keyword>
<evidence type="ECO:0000313" key="7">
    <source>
        <dbReference type="Proteomes" id="UP000245754"/>
    </source>
</evidence>
<dbReference type="GO" id="GO:0005886">
    <property type="term" value="C:plasma membrane"/>
    <property type="evidence" value="ECO:0007669"/>
    <property type="project" value="UniProtKB-SubCell"/>
</dbReference>
<dbReference type="AlphaFoldDB" id="A0A316ENY4"/>
<dbReference type="PANTHER" id="PTHR30086:SF20">
    <property type="entry name" value="ARGININE EXPORTER PROTEIN ARGO-RELATED"/>
    <property type="match status" value="1"/>
</dbReference>
<protein>
    <submittedName>
        <fullName evidence="6">L-lysine exporter family protein LysE/ArgO</fullName>
    </submittedName>
</protein>
<dbReference type="RefSeq" id="WP_179594559.1">
    <property type="nucleotide sequence ID" value="NZ_CAJPUX010000004.1"/>
</dbReference>
<keyword evidence="3" id="KW-0812">Transmembrane</keyword>
<dbReference type="GO" id="GO:0015171">
    <property type="term" value="F:amino acid transmembrane transporter activity"/>
    <property type="evidence" value="ECO:0007669"/>
    <property type="project" value="TreeGrafter"/>
</dbReference>
<dbReference type="PANTHER" id="PTHR30086">
    <property type="entry name" value="ARGININE EXPORTER PROTEIN ARGO"/>
    <property type="match status" value="1"/>
</dbReference>
<evidence type="ECO:0000313" key="6">
    <source>
        <dbReference type="EMBL" id="PWK33421.1"/>
    </source>
</evidence>
<dbReference type="InterPro" id="IPR001123">
    <property type="entry name" value="LeuE-type"/>
</dbReference>
<dbReference type="Pfam" id="PF01810">
    <property type="entry name" value="LysE"/>
    <property type="match status" value="1"/>
</dbReference>
<accession>A0A316ENY4</accession>
<keyword evidence="4" id="KW-1133">Transmembrane helix</keyword>
<dbReference type="EMBL" id="QGGT01000004">
    <property type="protein sequence ID" value="PWK33421.1"/>
    <property type="molecule type" value="Genomic_DNA"/>
</dbReference>
<comment type="subcellular location">
    <subcellularLocation>
        <location evidence="1">Cell membrane</location>
        <topology evidence="1">Multi-pass membrane protein</topology>
    </subcellularLocation>
</comment>
<keyword evidence="2" id="KW-1003">Cell membrane</keyword>
<dbReference type="GeneID" id="98342347"/>
<reference evidence="6 7" key="1">
    <citation type="submission" date="2018-05" db="EMBL/GenBank/DDBJ databases">
        <title>Genomic Encyclopedia of Type Strains, Phase IV (KMG-V): Genome sequencing to study the core and pangenomes of soil and plant-associated prokaryotes.</title>
        <authorList>
            <person name="Whitman W."/>
        </authorList>
    </citation>
    <scope>NUCLEOTIDE SEQUENCE [LARGE SCALE GENOMIC DNA]</scope>
    <source>
        <strain evidence="6 7">SLV-132</strain>
    </source>
</reference>
<gene>
    <name evidence="6" type="ORF">C7419_10494</name>
</gene>
<sequence length="217" mass="22925">MDSIALSIPSPSLAVFAQGVALSFGLIVAIGAQNAFVLRQGLRREHVGWIVAFCAAADALLIGAGVLGMAQALGERPALARWLAFAGAAFLAVYGWRALQRARHDQRLEATEARGGVSRRAALAQAAAFTLLNPHVYLDTVLLVGSIGAQQAATLRIWFVAGASAASLCWFGMLGFGARWLAPWFARPVAWRVLDAIIGVTMFVLSGLLMRQAIAGV</sequence>
<evidence type="ECO:0000256" key="5">
    <source>
        <dbReference type="ARBA" id="ARBA00023136"/>
    </source>
</evidence>